<comment type="caution">
    <text evidence="3">The sequence shown here is derived from an EMBL/GenBank/DDBJ whole genome shotgun (WGS) entry which is preliminary data.</text>
</comment>
<protein>
    <submittedName>
        <fullName evidence="3">SseB family protein</fullName>
    </submittedName>
</protein>
<reference evidence="4" key="1">
    <citation type="journal article" date="2019" name="Int. J. Syst. Evol. Microbiol.">
        <title>The Global Catalogue of Microorganisms (GCM) 10K type strain sequencing project: providing services to taxonomists for standard genome sequencing and annotation.</title>
        <authorList>
            <consortium name="The Broad Institute Genomics Platform"/>
            <consortium name="The Broad Institute Genome Sequencing Center for Infectious Disease"/>
            <person name="Wu L."/>
            <person name="Ma J."/>
        </authorList>
    </citation>
    <scope>NUCLEOTIDE SEQUENCE [LARGE SCALE GENOMIC DNA]</scope>
    <source>
        <strain evidence="4">JCM 10303</strain>
    </source>
</reference>
<feature type="region of interest" description="Disordered" evidence="1">
    <location>
        <begin position="35"/>
        <end position="54"/>
    </location>
</feature>
<accession>A0ABP3M2Q6</accession>
<dbReference type="EMBL" id="BAAAGS010000003">
    <property type="protein sequence ID" value="GAA0510521.1"/>
    <property type="molecule type" value="Genomic_DNA"/>
</dbReference>
<gene>
    <name evidence="3" type="ORF">GCM10009533_06700</name>
</gene>
<dbReference type="Proteomes" id="UP001500729">
    <property type="component" value="Unassembled WGS sequence"/>
</dbReference>
<keyword evidence="4" id="KW-1185">Reference proteome</keyword>
<evidence type="ECO:0000259" key="2">
    <source>
        <dbReference type="Pfam" id="PF07179"/>
    </source>
</evidence>
<name>A0ABP3M2Q6_SACER</name>
<dbReference type="Pfam" id="PF07179">
    <property type="entry name" value="SseB"/>
    <property type="match status" value="1"/>
</dbReference>
<evidence type="ECO:0000256" key="1">
    <source>
        <dbReference type="SAM" id="MobiDB-lite"/>
    </source>
</evidence>
<feature type="compositionally biased region" description="Basic and acidic residues" evidence="1">
    <location>
        <begin position="1"/>
        <end position="12"/>
    </location>
</feature>
<proteinExistence type="predicted"/>
<evidence type="ECO:0000313" key="3">
    <source>
        <dbReference type="EMBL" id="GAA0510521.1"/>
    </source>
</evidence>
<sequence>MTSSAPDERASAEEAVPAGADQDETQSVLQELATSSALLPQAPSEEGEEQPEGTVALPVIEQEGQKYIPVFTSEEALEEAGADVSTAIRVPLAELAANWPSEDMWLAVNPASENGIGLPPDVVRMLPVFAGGASGADGEA</sequence>
<feature type="region of interest" description="Disordered" evidence="1">
    <location>
        <begin position="1"/>
        <end position="28"/>
    </location>
</feature>
<feature type="domain" description="SseB protein N-terminal" evidence="2">
    <location>
        <begin position="18"/>
        <end position="124"/>
    </location>
</feature>
<dbReference type="InterPro" id="IPR009839">
    <property type="entry name" value="SseB_N"/>
</dbReference>
<organism evidence="3 4">
    <name type="scientific">Saccharopolyspora erythraea</name>
    <name type="common">Streptomyces erythraeus</name>
    <dbReference type="NCBI Taxonomy" id="1836"/>
    <lineage>
        <taxon>Bacteria</taxon>
        <taxon>Bacillati</taxon>
        <taxon>Actinomycetota</taxon>
        <taxon>Actinomycetes</taxon>
        <taxon>Pseudonocardiales</taxon>
        <taxon>Pseudonocardiaceae</taxon>
        <taxon>Saccharopolyspora</taxon>
    </lineage>
</organism>
<evidence type="ECO:0000313" key="4">
    <source>
        <dbReference type="Proteomes" id="UP001500729"/>
    </source>
</evidence>